<organism evidence="2">
    <name type="scientific">Cuerna arida</name>
    <dbReference type="NCBI Taxonomy" id="1464854"/>
    <lineage>
        <taxon>Eukaryota</taxon>
        <taxon>Metazoa</taxon>
        <taxon>Ecdysozoa</taxon>
        <taxon>Arthropoda</taxon>
        <taxon>Hexapoda</taxon>
        <taxon>Insecta</taxon>
        <taxon>Pterygota</taxon>
        <taxon>Neoptera</taxon>
        <taxon>Paraneoptera</taxon>
        <taxon>Hemiptera</taxon>
        <taxon>Auchenorrhyncha</taxon>
        <taxon>Membracoidea</taxon>
        <taxon>Cicadellidae</taxon>
        <taxon>Cicadellinae</taxon>
        <taxon>Proconiini</taxon>
        <taxon>Cuerna</taxon>
    </lineage>
</organism>
<dbReference type="EMBL" id="GECZ01017014">
    <property type="protein sequence ID" value="JAS52755.1"/>
    <property type="molecule type" value="Transcribed_RNA"/>
</dbReference>
<feature type="non-terminal residue" evidence="2">
    <location>
        <position position="112"/>
    </location>
</feature>
<accession>A0A1B6FRB8</accession>
<sequence length="112" mass="12542">KYHVTFFGDNTTATVKLSEICLYSEYKKIHGKAKSDNFKNKKFNDALKLAVIASTEKTTHHINTPDPKKNSPQRKPHLDETNSTSSYKANTGNIVGLIQNLENSDEADLNMS</sequence>
<proteinExistence type="predicted"/>
<dbReference type="SUPFAM" id="SSF63748">
    <property type="entry name" value="Tudor/PWWP/MBT"/>
    <property type="match status" value="1"/>
</dbReference>
<name>A0A1B6FRB8_9HEMI</name>
<evidence type="ECO:0000313" key="2">
    <source>
        <dbReference type="EMBL" id="JAS52755.1"/>
    </source>
</evidence>
<evidence type="ECO:0000256" key="1">
    <source>
        <dbReference type="SAM" id="MobiDB-lite"/>
    </source>
</evidence>
<gene>
    <name evidence="2" type="ORF">g.49904</name>
</gene>
<dbReference type="Gene3D" id="2.30.30.140">
    <property type="match status" value="1"/>
</dbReference>
<protein>
    <submittedName>
        <fullName evidence="2">Uncharacterized protein</fullName>
    </submittedName>
</protein>
<dbReference type="CDD" id="cd05162">
    <property type="entry name" value="PWWP"/>
    <property type="match status" value="1"/>
</dbReference>
<dbReference type="AlphaFoldDB" id="A0A1B6FRB8"/>
<feature type="non-terminal residue" evidence="2">
    <location>
        <position position="1"/>
    </location>
</feature>
<feature type="region of interest" description="Disordered" evidence="1">
    <location>
        <begin position="55"/>
        <end position="89"/>
    </location>
</feature>
<reference evidence="2" key="1">
    <citation type="submission" date="2015-11" db="EMBL/GenBank/DDBJ databases">
        <title>De novo transcriptome assembly of four potential Pierce s Disease insect vectors from Arizona vineyards.</title>
        <authorList>
            <person name="Tassone E.E."/>
        </authorList>
    </citation>
    <scope>NUCLEOTIDE SEQUENCE</scope>
</reference>